<gene>
    <name evidence="1" type="ORF">LCGC14_0078790</name>
</gene>
<comment type="caution">
    <text evidence="1">The sequence shown here is derived from an EMBL/GenBank/DDBJ whole genome shotgun (WGS) entry which is preliminary data.</text>
</comment>
<dbReference type="Gene3D" id="3.90.550.10">
    <property type="entry name" value="Spore Coat Polysaccharide Biosynthesis Protein SpsA, Chain A"/>
    <property type="match status" value="1"/>
</dbReference>
<evidence type="ECO:0008006" key="2">
    <source>
        <dbReference type="Google" id="ProtNLM"/>
    </source>
</evidence>
<dbReference type="InterPro" id="IPR029044">
    <property type="entry name" value="Nucleotide-diphossugar_trans"/>
</dbReference>
<dbReference type="PANTHER" id="PTHR36529:SF1">
    <property type="entry name" value="GLYCOSYLTRANSFERASE"/>
    <property type="match status" value="1"/>
</dbReference>
<reference evidence="1" key="1">
    <citation type="journal article" date="2015" name="Nature">
        <title>Complex archaea that bridge the gap between prokaryotes and eukaryotes.</title>
        <authorList>
            <person name="Spang A."/>
            <person name="Saw J.H."/>
            <person name="Jorgensen S.L."/>
            <person name="Zaremba-Niedzwiedzka K."/>
            <person name="Martijn J."/>
            <person name="Lind A.E."/>
            <person name="van Eijk R."/>
            <person name="Schleper C."/>
            <person name="Guy L."/>
            <person name="Ettema T.J."/>
        </authorList>
    </citation>
    <scope>NUCLEOTIDE SEQUENCE</scope>
</reference>
<dbReference type="EMBL" id="LAZR01000020">
    <property type="protein sequence ID" value="KKO05059.1"/>
    <property type="molecule type" value="Genomic_DNA"/>
</dbReference>
<dbReference type="PANTHER" id="PTHR36529">
    <property type="entry name" value="SLL1095 PROTEIN"/>
    <property type="match status" value="1"/>
</dbReference>
<accession>A0A0F9YKF2</accession>
<protein>
    <recommendedName>
        <fullName evidence="2">DUF2064 domain-containing protein</fullName>
    </recommendedName>
</protein>
<evidence type="ECO:0000313" key="1">
    <source>
        <dbReference type="EMBL" id="KKO05059.1"/>
    </source>
</evidence>
<dbReference type="SUPFAM" id="SSF53448">
    <property type="entry name" value="Nucleotide-diphospho-sugar transferases"/>
    <property type="match status" value="1"/>
</dbReference>
<dbReference type="InterPro" id="IPR018641">
    <property type="entry name" value="Trfase_1_rSAM/seldom-assoc"/>
</dbReference>
<sequence length="229" mass="25553">MNSLGTTAILVFANSAKEDLANKSIPKGEQLFDVLTQTTLKKAKNTGLPVFHFSDKDQVGATFGERFTNAIATVFDKGFSNLITIGNDTPHLKTQHLKHTAKQLALGKTVIGPSIDGGFYLLGLQKSNFNVAGFQKLPWQRFSLYHQISKWLLKESSELIKLPVLQDLDNEKDLQSLLSFSRSLSSTLLLLIIGLLKIKRSLYFTILNISNLFPDRFMYNKGSPEVSFI</sequence>
<proteinExistence type="predicted"/>
<organism evidence="1">
    <name type="scientific">marine sediment metagenome</name>
    <dbReference type="NCBI Taxonomy" id="412755"/>
    <lineage>
        <taxon>unclassified sequences</taxon>
        <taxon>metagenomes</taxon>
        <taxon>ecological metagenomes</taxon>
    </lineage>
</organism>
<dbReference type="Pfam" id="PF09837">
    <property type="entry name" value="DUF2064"/>
    <property type="match status" value="1"/>
</dbReference>
<dbReference type="AlphaFoldDB" id="A0A0F9YKF2"/>
<name>A0A0F9YKF2_9ZZZZ</name>